<comment type="similarity">
    <text evidence="3">Belongs to the peptidase M1 family.</text>
</comment>
<keyword evidence="6" id="KW-0031">Aminopeptidase</keyword>
<keyword evidence="10" id="KW-0862">Zinc</keyword>
<dbReference type="AlphaFoldDB" id="A0A7C1NCK3"/>
<dbReference type="InterPro" id="IPR014782">
    <property type="entry name" value="Peptidase_M1_dom"/>
</dbReference>
<evidence type="ECO:0000256" key="2">
    <source>
        <dbReference type="ARBA" id="ARBA00001947"/>
    </source>
</evidence>
<reference evidence="15" key="1">
    <citation type="journal article" date="2020" name="mSystems">
        <title>Genome- and Community-Level Interaction Insights into Carbon Utilization and Element Cycling Functions of Hydrothermarchaeota in Hydrothermal Sediment.</title>
        <authorList>
            <person name="Zhou Z."/>
            <person name="Liu Y."/>
            <person name="Xu W."/>
            <person name="Pan J."/>
            <person name="Luo Z.H."/>
            <person name="Li M."/>
        </authorList>
    </citation>
    <scope>NUCLEOTIDE SEQUENCE [LARGE SCALE GENOMIC DNA]</scope>
    <source>
        <strain evidence="15">SpSt-265</strain>
        <strain evidence="16">SpSt-465</strain>
    </source>
</reference>
<keyword evidence="8" id="KW-0479">Metal-binding</keyword>
<dbReference type="Gene3D" id="1.10.390.10">
    <property type="entry name" value="Neutral Protease Domain 2"/>
    <property type="match status" value="1"/>
</dbReference>
<comment type="caution">
    <text evidence="15">The sequence shown here is derived from an EMBL/GenBank/DDBJ whole genome shotgun (WGS) entry which is preliminary data.</text>
</comment>
<dbReference type="InterPro" id="IPR050344">
    <property type="entry name" value="Peptidase_M1_aminopeptidases"/>
</dbReference>
<dbReference type="GO" id="GO:0005737">
    <property type="term" value="C:cytoplasm"/>
    <property type="evidence" value="ECO:0007669"/>
    <property type="project" value="TreeGrafter"/>
</dbReference>
<evidence type="ECO:0000313" key="15">
    <source>
        <dbReference type="EMBL" id="HEA87852.1"/>
    </source>
</evidence>
<evidence type="ECO:0000256" key="5">
    <source>
        <dbReference type="ARBA" id="ARBA00015611"/>
    </source>
</evidence>
<evidence type="ECO:0000256" key="3">
    <source>
        <dbReference type="ARBA" id="ARBA00010136"/>
    </source>
</evidence>
<dbReference type="GO" id="GO:0070006">
    <property type="term" value="F:metalloaminopeptidase activity"/>
    <property type="evidence" value="ECO:0007669"/>
    <property type="project" value="TreeGrafter"/>
</dbReference>
<dbReference type="EC" id="3.4.11.2" evidence="4"/>
<dbReference type="GO" id="GO:0005615">
    <property type="term" value="C:extracellular space"/>
    <property type="evidence" value="ECO:0007669"/>
    <property type="project" value="TreeGrafter"/>
</dbReference>
<evidence type="ECO:0000256" key="7">
    <source>
        <dbReference type="ARBA" id="ARBA00022670"/>
    </source>
</evidence>
<evidence type="ECO:0000256" key="10">
    <source>
        <dbReference type="ARBA" id="ARBA00022833"/>
    </source>
</evidence>
<evidence type="ECO:0000256" key="4">
    <source>
        <dbReference type="ARBA" id="ARBA00012564"/>
    </source>
</evidence>
<dbReference type="SUPFAM" id="SSF55486">
    <property type="entry name" value="Metalloproteases ('zincins'), catalytic domain"/>
    <property type="match status" value="1"/>
</dbReference>
<dbReference type="GO" id="GO:0016020">
    <property type="term" value="C:membrane"/>
    <property type="evidence" value="ECO:0007669"/>
    <property type="project" value="TreeGrafter"/>
</dbReference>
<evidence type="ECO:0000256" key="8">
    <source>
        <dbReference type="ARBA" id="ARBA00022723"/>
    </source>
</evidence>
<comment type="catalytic activity">
    <reaction evidence="1">
        <text>Release of an N-terminal amino acid, Xaa-|-Yaa- from a peptide, amide or arylamide. Xaa is preferably Ala, but may be most amino acids including Pro (slow action). When a terminal hydrophobic residue is followed by a prolyl residue, the two may be released as an intact Xaa-Pro dipeptide.</text>
        <dbReference type="EC" id="3.4.11.2"/>
    </reaction>
</comment>
<dbReference type="CDD" id="cd09603">
    <property type="entry name" value="M1_APN_like"/>
    <property type="match status" value="1"/>
</dbReference>
<dbReference type="EMBL" id="DSTU01000004">
    <property type="protein sequence ID" value="HFJ53690.1"/>
    <property type="molecule type" value="Genomic_DNA"/>
</dbReference>
<protein>
    <recommendedName>
        <fullName evidence="5">Aminopeptidase N</fullName>
        <ecNumber evidence="4">3.4.11.2</ecNumber>
    </recommendedName>
</protein>
<gene>
    <name evidence="15" type="ORF">ENP94_07605</name>
    <name evidence="16" type="ORF">ENS16_03250</name>
</gene>
<dbReference type="Pfam" id="PF13860">
    <property type="entry name" value="FlgD_ig"/>
    <property type="match status" value="1"/>
</dbReference>
<proteinExistence type="inferred from homology"/>
<name>A0A7C1NCK3_UNCW3</name>
<keyword evidence="7" id="KW-0645">Protease</keyword>
<evidence type="ECO:0000256" key="9">
    <source>
        <dbReference type="ARBA" id="ARBA00022801"/>
    </source>
</evidence>
<evidence type="ECO:0000259" key="14">
    <source>
        <dbReference type="Pfam" id="PF17900"/>
    </source>
</evidence>
<feature type="domain" description="Aminopeptidase N-like N-terminal" evidence="14">
    <location>
        <begin position="54"/>
        <end position="230"/>
    </location>
</feature>
<comment type="cofactor">
    <cofactor evidence="2">
        <name>Zn(2+)</name>
        <dbReference type="ChEBI" id="CHEBI:29105"/>
    </cofactor>
</comment>
<dbReference type="Pfam" id="PF01433">
    <property type="entry name" value="Peptidase_M1"/>
    <property type="match status" value="1"/>
</dbReference>
<dbReference type="GO" id="GO:0006508">
    <property type="term" value="P:proteolysis"/>
    <property type="evidence" value="ECO:0007669"/>
    <property type="project" value="UniProtKB-KW"/>
</dbReference>
<dbReference type="EMBL" id="DSLG01000008">
    <property type="protein sequence ID" value="HEA87852.1"/>
    <property type="molecule type" value="Genomic_DNA"/>
</dbReference>
<dbReference type="InterPro" id="IPR042097">
    <property type="entry name" value="Aminopeptidase_N-like_N_sf"/>
</dbReference>
<dbReference type="SUPFAM" id="SSF63737">
    <property type="entry name" value="Leukotriene A4 hydrolase N-terminal domain"/>
    <property type="match status" value="1"/>
</dbReference>
<feature type="domain" description="Peptidase M1 membrane alanine aminopeptidase" evidence="12">
    <location>
        <begin position="274"/>
        <end position="478"/>
    </location>
</feature>
<dbReference type="Gene3D" id="2.60.40.1730">
    <property type="entry name" value="tricorn interacting facor f3 domain"/>
    <property type="match status" value="1"/>
</dbReference>
<keyword evidence="9" id="KW-0378">Hydrolase</keyword>
<accession>A0A7C1NCK3</accession>
<dbReference type="Gene3D" id="2.60.40.4070">
    <property type="match status" value="1"/>
</dbReference>
<dbReference type="InterPro" id="IPR001930">
    <property type="entry name" value="Peptidase_M1"/>
</dbReference>
<evidence type="ECO:0000256" key="6">
    <source>
        <dbReference type="ARBA" id="ARBA00022438"/>
    </source>
</evidence>
<dbReference type="GO" id="GO:0016285">
    <property type="term" value="F:alanyl aminopeptidase activity"/>
    <property type="evidence" value="ECO:0007669"/>
    <property type="project" value="UniProtKB-EC"/>
</dbReference>
<evidence type="ECO:0000259" key="12">
    <source>
        <dbReference type="Pfam" id="PF01433"/>
    </source>
</evidence>
<evidence type="ECO:0000256" key="1">
    <source>
        <dbReference type="ARBA" id="ARBA00000098"/>
    </source>
</evidence>
<dbReference type="InterPro" id="IPR025965">
    <property type="entry name" value="FlgD/Vpr_Ig-like"/>
</dbReference>
<feature type="domain" description="FlgD/Vpr Ig-like" evidence="13">
    <location>
        <begin position="598"/>
        <end position="662"/>
    </location>
</feature>
<dbReference type="GO" id="GO:0043171">
    <property type="term" value="P:peptide catabolic process"/>
    <property type="evidence" value="ECO:0007669"/>
    <property type="project" value="TreeGrafter"/>
</dbReference>
<evidence type="ECO:0000313" key="16">
    <source>
        <dbReference type="EMBL" id="HFJ53690.1"/>
    </source>
</evidence>
<dbReference type="GO" id="GO:0042277">
    <property type="term" value="F:peptide binding"/>
    <property type="evidence" value="ECO:0007669"/>
    <property type="project" value="TreeGrafter"/>
</dbReference>
<dbReference type="GO" id="GO:0008270">
    <property type="term" value="F:zinc ion binding"/>
    <property type="evidence" value="ECO:0007669"/>
    <property type="project" value="InterPro"/>
</dbReference>
<keyword evidence="11" id="KW-0482">Metalloprotease</keyword>
<dbReference type="InterPro" id="IPR045357">
    <property type="entry name" value="Aminopeptidase_N-like_N"/>
</dbReference>
<evidence type="ECO:0000259" key="13">
    <source>
        <dbReference type="Pfam" id="PF13860"/>
    </source>
</evidence>
<dbReference type="PRINTS" id="PR00756">
    <property type="entry name" value="ALADIPTASE"/>
</dbReference>
<dbReference type="InterPro" id="IPR027268">
    <property type="entry name" value="Peptidase_M4/M1_CTD_sf"/>
</dbReference>
<sequence>MKGRKMRSILSIITSIIAGLLTIGSAQPLTEGKFTLFPRSSWSFAESTHHFDVRHYRIDLDLPMNSGAMTAHCRVELIARHDHFDTFSLHFVNLVCDSVRRDGNPCTFTTGSGRLLIDLDREFSNGESLAVDIYYRRNAGTQNRGFYYYSRGTQGIPYAICYSTTEPSDARYWFPGFDEPWDKAERGCQVNITTPDTMSGCANGTLDSVTVSGGRKTCWWTHRYPISTYLVTFAASRWARFTQWYHPAPGESVPIMNFMWPGDSSRAVNAFRNVPDMLEFFSDSSRYGPYPFAAEKYGHVVAYPFQWGGMENQTLTMVHRYWITNGNDNGIAHELSHHWWGDMVTCLDWRNIWLNEGFATYSDELFTCHQQGLNSFYTLIRSRARDYFSEESTDTHPIYAPPSGHEFDWGHSYCKGAWVQHMLRYVMGDTVWNRPGIFFSALRAYGESLKYRNASTADYQRICERITGLDLSWFFDEWVYSHGYPVYTVGWQSVPAGDSWELVIDLSQNNMSGAPAIFHMPVEVRVLFNGTDTIIRYPVSANPQRNRFRFASEPIGIEFDPNEWILDVHTVNTGIASDQAGSPLPPVPELLIRTSLTRAPVKIEYTLPRTTPLELAVFDPAGRQLTRLHHGIHGPGRFGIVWNGTDAAGRPLPAGVYLVRLSTPEATRVARLTLLD</sequence>
<dbReference type="PANTHER" id="PTHR11533:SF174">
    <property type="entry name" value="PUROMYCIN-SENSITIVE AMINOPEPTIDASE-RELATED"/>
    <property type="match status" value="1"/>
</dbReference>
<evidence type="ECO:0000256" key="11">
    <source>
        <dbReference type="ARBA" id="ARBA00023049"/>
    </source>
</evidence>
<dbReference type="PANTHER" id="PTHR11533">
    <property type="entry name" value="PROTEASE M1 ZINC METALLOPROTEASE"/>
    <property type="match status" value="1"/>
</dbReference>
<organism evidence="15">
    <name type="scientific">candidate division WOR-3 bacterium</name>
    <dbReference type="NCBI Taxonomy" id="2052148"/>
    <lineage>
        <taxon>Bacteria</taxon>
        <taxon>Bacteria division WOR-3</taxon>
    </lineage>
</organism>
<dbReference type="Pfam" id="PF17900">
    <property type="entry name" value="Peptidase_M1_N"/>
    <property type="match status" value="1"/>
</dbReference>